<feature type="non-terminal residue" evidence="2">
    <location>
        <position position="1"/>
    </location>
</feature>
<dbReference type="EMBL" id="NCKW01000179">
    <property type="protein sequence ID" value="POM81072.1"/>
    <property type="molecule type" value="Genomic_DNA"/>
</dbReference>
<evidence type="ECO:0000313" key="3">
    <source>
        <dbReference type="Proteomes" id="UP000237271"/>
    </source>
</evidence>
<proteinExistence type="predicted"/>
<name>A0A2P4YTE2_9STRA</name>
<comment type="caution">
    <text evidence="2">The sequence shown here is derived from an EMBL/GenBank/DDBJ whole genome shotgun (WGS) entry which is preliminary data.</text>
</comment>
<reference evidence="2 3" key="1">
    <citation type="journal article" date="2017" name="Genome Biol. Evol.">
        <title>Phytophthora megakarya and P. palmivora, closely related causal agents of cacao black pod rot, underwent increases in genome sizes and gene numbers by different mechanisms.</title>
        <authorList>
            <person name="Ali S.S."/>
            <person name="Shao J."/>
            <person name="Lary D.J."/>
            <person name="Kronmiller B."/>
            <person name="Shen D."/>
            <person name="Strem M.D."/>
            <person name="Amoako-Attah I."/>
            <person name="Akrofi A.Y."/>
            <person name="Begoude B.A."/>
            <person name="Ten Hoopen G.M."/>
            <person name="Coulibaly K."/>
            <person name="Kebe B.I."/>
            <person name="Melnick R.L."/>
            <person name="Guiltinan M.J."/>
            <person name="Tyler B.M."/>
            <person name="Meinhardt L.W."/>
            <person name="Bailey B.A."/>
        </authorList>
    </citation>
    <scope>NUCLEOTIDE SEQUENCE [LARGE SCALE GENOMIC DNA]</scope>
    <source>
        <strain evidence="3">sbr112.9</strain>
    </source>
</reference>
<dbReference type="PANTHER" id="PTHR31827:SF1">
    <property type="entry name" value="EMB|CAB89363.1"/>
    <property type="match status" value="1"/>
</dbReference>
<dbReference type="Pfam" id="PF24906">
    <property type="entry name" value="Zf_WRKY19"/>
    <property type="match status" value="1"/>
</dbReference>
<gene>
    <name evidence="2" type="ORF">PHPALM_1010</name>
</gene>
<keyword evidence="3" id="KW-1185">Reference proteome</keyword>
<dbReference type="InterPro" id="IPR056866">
    <property type="entry name" value="Znf_WRKY19"/>
</dbReference>
<sequence>VKRFFPARVPQCKLALLRTSIPTESSRSPEAPAHSTIRVRDLKLIIQRPMLKLCDNEPQMQVYIPDSIQLSNENGSPSITSSDFMKSMFTHPKSLFKEETDNFYQPVMVLAKNRDLPDRVGRKNRRHGLKSKARVNKYCKTLGCGNIAVSRELCRSHGGGRRCHFVGCAKGAQSRSIFCWAHGGGCRCEVKGCMRSRKSKHFCVDHVNLEDTTSAATKLPKNGIATTDSPRLPSLQEALRKAQRSDNHRRQTIRVKFVWEWTAKTHENVAVTLLHRDHAIVSASKHRGIGLAPYLCMLDKHGIQTTRHAD</sequence>
<dbReference type="OrthoDB" id="126132at2759"/>
<dbReference type="PANTHER" id="PTHR31827">
    <property type="entry name" value="EMB|CAB89363.1"/>
    <property type="match status" value="1"/>
</dbReference>
<evidence type="ECO:0000313" key="2">
    <source>
        <dbReference type="EMBL" id="POM81072.1"/>
    </source>
</evidence>
<dbReference type="AlphaFoldDB" id="A0A2P4YTE2"/>
<organism evidence="2 3">
    <name type="scientific">Phytophthora palmivora</name>
    <dbReference type="NCBI Taxonomy" id="4796"/>
    <lineage>
        <taxon>Eukaryota</taxon>
        <taxon>Sar</taxon>
        <taxon>Stramenopiles</taxon>
        <taxon>Oomycota</taxon>
        <taxon>Peronosporomycetes</taxon>
        <taxon>Peronosporales</taxon>
        <taxon>Peronosporaceae</taxon>
        <taxon>Phytophthora</taxon>
    </lineage>
</organism>
<accession>A0A2P4YTE2</accession>
<feature type="domain" description="WRKY19-like zinc finger" evidence="1">
    <location>
        <begin position="160"/>
        <end position="184"/>
    </location>
</feature>
<dbReference type="Proteomes" id="UP000237271">
    <property type="component" value="Unassembled WGS sequence"/>
</dbReference>
<protein>
    <recommendedName>
        <fullName evidence="1">WRKY19-like zinc finger domain-containing protein</fullName>
    </recommendedName>
</protein>
<evidence type="ECO:0000259" key="1">
    <source>
        <dbReference type="Pfam" id="PF24906"/>
    </source>
</evidence>